<dbReference type="EMBL" id="CP002305">
    <property type="protein sequence ID" value="ADQ15805.1"/>
    <property type="molecule type" value="Genomic_DNA"/>
</dbReference>
<name>E4RRH6_LEAB4</name>
<dbReference type="OrthoDB" id="846806at2"/>
<evidence type="ECO:0008006" key="3">
    <source>
        <dbReference type="Google" id="ProtNLM"/>
    </source>
</evidence>
<dbReference type="HOGENOM" id="CLU_053817_0_0_10"/>
<evidence type="ECO:0000313" key="2">
    <source>
        <dbReference type="Proteomes" id="UP000007435"/>
    </source>
</evidence>
<protein>
    <recommendedName>
        <fullName evidence="3">DUF4861 domain-containing protein</fullName>
    </recommendedName>
</protein>
<organism evidence="1 2">
    <name type="scientific">Leadbetterella byssophila (strain DSM 17132 / JCM 16389 / KACC 11308 / NBRC 106382 / 4M15)</name>
    <dbReference type="NCBI Taxonomy" id="649349"/>
    <lineage>
        <taxon>Bacteria</taxon>
        <taxon>Pseudomonadati</taxon>
        <taxon>Bacteroidota</taxon>
        <taxon>Cytophagia</taxon>
        <taxon>Cytophagales</taxon>
        <taxon>Leadbetterellaceae</taxon>
        <taxon>Leadbetterella</taxon>
    </lineage>
</organism>
<dbReference type="InterPro" id="IPR032342">
    <property type="entry name" value="DUF4861"/>
</dbReference>
<reference key="1">
    <citation type="submission" date="2010-11" db="EMBL/GenBank/DDBJ databases">
        <title>The complete genome of Leadbetterella byssophila DSM 17132.</title>
        <authorList>
            <consortium name="US DOE Joint Genome Institute (JGI-PGF)"/>
            <person name="Lucas S."/>
            <person name="Copeland A."/>
            <person name="Lapidus A."/>
            <person name="Glavina del Rio T."/>
            <person name="Dalin E."/>
            <person name="Tice H."/>
            <person name="Bruce D."/>
            <person name="Goodwin L."/>
            <person name="Pitluck S."/>
            <person name="Kyrpides N."/>
            <person name="Mavromatis K."/>
            <person name="Ivanova N."/>
            <person name="Teshima H."/>
            <person name="Brettin T."/>
            <person name="Detter J.C."/>
            <person name="Han C."/>
            <person name="Tapia R."/>
            <person name="Land M."/>
            <person name="Hauser L."/>
            <person name="Markowitz V."/>
            <person name="Cheng J.-F."/>
            <person name="Hugenholtz P."/>
            <person name="Woyke T."/>
            <person name="Wu D."/>
            <person name="Tindall B."/>
            <person name="Pomrenke H.G."/>
            <person name="Brambilla E."/>
            <person name="Klenk H.-P."/>
            <person name="Eisen J.A."/>
        </authorList>
    </citation>
    <scope>NUCLEOTIDE SEQUENCE [LARGE SCALE GENOMIC DNA]</scope>
    <source>
        <strain>DSM 17132</strain>
    </source>
</reference>
<accession>E4RRH6</accession>
<reference evidence="1 2" key="2">
    <citation type="journal article" date="2011" name="Stand. Genomic Sci.">
        <title>Complete genome sequence of Leadbetterella byssophila type strain (4M15).</title>
        <authorList>
            <person name="Abt B."/>
            <person name="Teshima H."/>
            <person name="Lucas S."/>
            <person name="Lapidus A."/>
            <person name="Del Rio T.G."/>
            <person name="Nolan M."/>
            <person name="Tice H."/>
            <person name="Cheng J.F."/>
            <person name="Pitluck S."/>
            <person name="Liolios K."/>
            <person name="Pagani I."/>
            <person name="Ivanova N."/>
            <person name="Mavromatis K."/>
            <person name="Pati A."/>
            <person name="Tapia R."/>
            <person name="Han C."/>
            <person name="Goodwin L."/>
            <person name="Chen A."/>
            <person name="Palaniappan K."/>
            <person name="Land M."/>
            <person name="Hauser L."/>
            <person name="Chang Y.J."/>
            <person name="Jeffries C.D."/>
            <person name="Rohde M."/>
            <person name="Goker M."/>
            <person name="Tindall B.J."/>
            <person name="Detter J.C."/>
            <person name="Woyke T."/>
            <person name="Bristow J."/>
            <person name="Eisen J.A."/>
            <person name="Markowitz V."/>
            <person name="Hugenholtz P."/>
            <person name="Klenk H.P."/>
            <person name="Kyrpides N.C."/>
        </authorList>
    </citation>
    <scope>NUCLEOTIDE SEQUENCE [LARGE SCALE GENOMIC DNA]</scope>
    <source>
        <strain evidence="2">DSM 17132 / JCM 16389 / KACC 11308 / NBRC 106382 / 4M15</strain>
    </source>
</reference>
<dbReference type="RefSeq" id="WP_013406863.1">
    <property type="nucleotide sequence ID" value="NC_014655.1"/>
</dbReference>
<dbReference type="AlphaFoldDB" id="E4RRH6"/>
<dbReference type="Pfam" id="PF16153">
    <property type="entry name" value="DUF4861"/>
    <property type="match status" value="1"/>
</dbReference>
<dbReference type="STRING" id="649349.Lbys_0009"/>
<gene>
    <name evidence="1" type="ordered locus">Lbys_0009</name>
</gene>
<dbReference type="PROSITE" id="PS51257">
    <property type="entry name" value="PROKAR_LIPOPROTEIN"/>
    <property type="match status" value="1"/>
</dbReference>
<evidence type="ECO:0000313" key="1">
    <source>
        <dbReference type="EMBL" id="ADQ15805.1"/>
    </source>
</evidence>
<dbReference type="Proteomes" id="UP000007435">
    <property type="component" value="Chromosome"/>
</dbReference>
<keyword evidence="2" id="KW-1185">Reference proteome</keyword>
<dbReference type="eggNOG" id="COG4225">
    <property type="taxonomic scope" value="Bacteria"/>
</dbReference>
<sequence length="418" mass="47381">MKRVLIALAFAVLGCNPKTQLTIENESTIDLQDKPVILSKSEIPGGIQDGLFPTVLSPNGELVPSQIEDVDGDGIWDQLVFVADFQAGEAKKFDIAWVNHLPEFTKRTSVRFGVRDSLNDVVKPKITDVFFPHELPGVNGYQPYQTDGPSWENDKVGFRHYLDGRNSKDVFGKKVEYMSPENVGINKDGVTEDNYHVMEEWGRDIMNVGNSLGLGGISLEIGGERLRRLGIIEGDPKGNVDSTVFTILQEGPVHSQMLFDYKSWRPLDEDRTYNLTETVEIWPGVHGYKNTVHLKDPKGDEVVLVGLVNSRTNKPLSTIYENEEWMVLGTHDKQTYEKEWYLGLALVLPKSAFINTIKAPDEGRISKTYLARMKADQPFSYYAMACWELRDSGFVDEEYYQKYLQNFVDQLTVKLKVR</sequence>
<dbReference type="KEGG" id="lby:Lbys_0009"/>
<proteinExistence type="predicted"/>